<feature type="compositionally biased region" description="Basic and acidic residues" evidence="1">
    <location>
        <begin position="11"/>
        <end position="31"/>
    </location>
</feature>
<proteinExistence type="predicted"/>
<accession>A0A6A6ZH52</accession>
<protein>
    <submittedName>
        <fullName evidence="2">Uncharacterized protein</fullName>
    </submittedName>
</protein>
<feature type="compositionally biased region" description="Low complexity" evidence="1">
    <location>
        <begin position="90"/>
        <end position="101"/>
    </location>
</feature>
<reference evidence="2" key="1">
    <citation type="journal article" date="2020" name="Stud. Mycol.">
        <title>101 Dothideomycetes genomes: a test case for predicting lifestyles and emergence of pathogens.</title>
        <authorList>
            <person name="Haridas S."/>
            <person name="Albert R."/>
            <person name="Binder M."/>
            <person name="Bloem J."/>
            <person name="Labutti K."/>
            <person name="Salamov A."/>
            <person name="Andreopoulos B."/>
            <person name="Baker S."/>
            <person name="Barry K."/>
            <person name="Bills G."/>
            <person name="Bluhm B."/>
            <person name="Cannon C."/>
            <person name="Castanera R."/>
            <person name="Culley D."/>
            <person name="Daum C."/>
            <person name="Ezra D."/>
            <person name="Gonzalez J."/>
            <person name="Henrissat B."/>
            <person name="Kuo A."/>
            <person name="Liang C."/>
            <person name="Lipzen A."/>
            <person name="Lutzoni F."/>
            <person name="Magnuson J."/>
            <person name="Mondo S."/>
            <person name="Nolan M."/>
            <person name="Ohm R."/>
            <person name="Pangilinan J."/>
            <person name="Park H.-J."/>
            <person name="Ramirez L."/>
            <person name="Alfaro M."/>
            <person name="Sun H."/>
            <person name="Tritt A."/>
            <person name="Yoshinaga Y."/>
            <person name="Zwiers L.-H."/>
            <person name="Turgeon B."/>
            <person name="Goodwin S."/>
            <person name="Spatafora J."/>
            <person name="Crous P."/>
            <person name="Grigoriev I."/>
        </authorList>
    </citation>
    <scope>NUCLEOTIDE SEQUENCE</scope>
    <source>
        <strain evidence="2">CBS 113818</strain>
    </source>
</reference>
<dbReference type="PANTHER" id="PTHR38698">
    <property type="entry name" value="EXPRESSED PROTEIN"/>
    <property type="match status" value="1"/>
</dbReference>
<keyword evidence="3" id="KW-1185">Reference proteome</keyword>
<dbReference type="EMBL" id="MU006241">
    <property type="protein sequence ID" value="KAF2820360.1"/>
    <property type="molecule type" value="Genomic_DNA"/>
</dbReference>
<feature type="compositionally biased region" description="Acidic residues" evidence="1">
    <location>
        <begin position="186"/>
        <end position="220"/>
    </location>
</feature>
<feature type="compositionally biased region" description="Polar residues" evidence="1">
    <location>
        <begin position="160"/>
        <end position="177"/>
    </location>
</feature>
<name>A0A6A6ZH52_9PLEO</name>
<dbReference type="AlphaFoldDB" id="A0A6A6ZH52"/>
<feature type="compositionally biased region" description="Polar residues" evidence="1">
    <location>
        <begin position="33"/>
        <end position="43"/>
    </location>
</feature>
<evidence type="ECO:0000313" key="2">
    <source>
        <dbReference type="EMBL" id="KAF2820360.1"/>
    </source>
</evidence>
<feature type="compositionally biased region" description="Pro residues" evidence="1">
    <location>
        <begin position="239"/>
        <end position="248"/>
    </location>
</feature>
<dbReference type="InterPro" id="IPR031355">
    <property type="entry name" value="YBL010C/LAA2-like"/>
</dbReference>
<sequence>MSGDLAPPRVTVEDPGAKELDEVSSDEHFSDASEGQASRNEATSPIPITRVERVDDEPAHGEVPGTDAYNKRTQDAVPDEVEIVPDGSRSRSASRVSASDRPLTPGGTPVPKTIVEKIDPDQPSYGDVPGTHAHSLRLADAEPDIIVKAPQPPQRKTEEGSPTASIRSQINSPSPSLDANAPQAQPDDDGDDFLDDDGFGEFDEFEAGGEGDDDFGDFDDGFQQGEEQAETSFEKPPDHPPVPAPSPGLPVLNFDDLDSLEDIIAATAPYINEIYPSLHEIPSISTADDARSIFLTDRSKSLWTQLVAPPPLQPPDWVRSRIRRLFLVSLGVPVDLDEILPASKQKKLVLPSIHIPGDKSPRPSSDGRNDALGRVKREGENASTTSVDSAASKPDRKRKGPPPPPELDISSTAMLCVTTDAALQNLTKEELEEHVERLKGLEVRAKEVFEYWQKRMESALGEKDTFEQVIENLVAHAKKLR</sequence>
<dbReference type="PANTHER" id="PTHR38698:SF1">
    <property type="entry name" value="FUNGAL PROTEIN"/>
    <property type="match status" value="1"/>
</dbReference>
<dbReference type="Pfam" id="PF17104">
    <property type="entry name" value="YBL010C_LAA2"/>
    <property type="match status" value="1"/>
</dbReference>
<evidence type="ECO:0000313" key="3">
    <source>
        <dbReference type="Proteomes" id="UP000799424"/>
    </source>
</evidence>
<dbReference type="Proteomes" id="UP000799424">
    <property type="component" value="Unassembled WGS sequence"/>
</dbReference>
<feature type="region of interest" description="Disordered" evidence="1">
    <location>
        <begin position="351"/>
        <end position="412"/>
    </location>
</feature>
<evidence type="ECO:0000256" key="1">
    <source>
        <dbReference type="SAM" id="MobiDB-lite"/>
    </source>
</evidence>
<feature type="compositionally biased region" description="Basic and acidic residues" evidence="1">
    <location>
        <begin position="50"/>
        <end position="60"/>
    </location>
</feature>
<organism evidence="2 3">
    <name type="scientific">Ophiobolus disseminans</name>
    <dbReference type="NCBI Taxonomy" id="1469910"/>
    <lineage>
        <taxon>Eukaryota</taxon>
        <taxon>Fungi</taxon>
        <taxon>Dikarya</taxon>
        <taxon>Ascomycota</taxon>
        <taxon>Pezizomycotina</taxon>
        <taxon>Dothideomycetes</taxon>
        <taxon>Pleosporomycetidae</taxon>
        <taxon>Pleosporales</taxon>
        <taxon>Pleosporineae</taxon>
        <taxon>Phaeosphaeriaceae</taxon>
        <taxon>Ophiobolus</taxon>
    </lineage>
</organism>
<gene>
    <name evidence="2" type="ORF">CC86DRAFT_333780</name>
</gene>
<feature type="region of interest" description="Disordered" evidence="1">
    <location>
        <begin position="1"/>
        <end position="250"/>
    </location>
</feature>
<dbReference type="OrthoDB" id="5378975at2759"/>
<feature type="compositionally biased region" description="Basic and acidic residues" evidence="1">
    <location>
        <begin position="356"/>
        <end position="380"/>
    </location>
</feature>